<organism evidence="1 2">
    <name type="scientific">Prymnesium parvum</name>
    <name type="common">Toxic golden alga</name>
    <dbReference type="NCBI Taxonomy" id="97485"/>
    <lineage>
        <taxon>Eukaryota</taxon>
        <taxon>Haptista</taxon>
        <taxon>Haptophyta</taxon>
        <taxon>Prymnesiophyceae</taxon>
        <taxon>Prymnesiales</taxon>
        <taxon>Prymnesiaceae</taxon>
        <taxon>Prymnesium</taxon>
    </lineage>
</organism>
<accession>A0AB34K8R8</accession>
<dbReference type="EMBL" id="JBGBPQ010000001">
    <property type="protein sequence ID" value="KAL1530254.1"/>
    <property type="molecule type" value="Genomic_DNA"/>
</dbReference>
<dbReference type="Proteomes" id="UP001515480">
    <property type="component" value="Unassembled WGS sequence"/>
</dbReference>
<evidence type="ECO:0000313" key="1">
    <source>
        <dbReference type="EMBL" id="KAL1530254.1"/>
    </source>
</evidence>
<proteinExistence type="predicted"/>
<dbReference type="AlphaFoldDB" id="A0AB34K8R8"/>
<evidence type="ECO:0000313" key="2">
    <source>
        <dbReference type="Proteomes" id="UP001515480"/>
    </source>
</evidence>
<comment type="caution">
    <text evidence="1">The sequence shown here is derived from an EMBL/GenBank/DDBJ whole genome shotgun (WGS) entry which is preliminary data.</text>
</comment>
<name>A0AB34K8R8_PRYPA</name>
<gene>
    <name evidence="1" type="ORF">AB1Y20_001169</name>
</gene>
<reference evidence="1 2" key="1">
    <citation type="journal article" date="2024" name="Science">
        <title>Giant polyketide synthase enzymes in the biosynthesis of giant marine polyether toxins.</title>
        <authorList>
            <person name="Fallon T.R."/>
            <person name="Shende V.V."/>
            <person name="Wierzbicki I.H."/>
            <person name="Pendleton A.L."/>
            <person name="Watervoot N.F."/>
            <person name="Auber R.P."/>
            <person name="Gonzalez D.J."/>
            <person name="Wisecaver J.H."/>
            <person name="Moore B.S."/>
        </authorList>
    </citation>
    <scope>NUCLEOTIDE SEQUENCE [LARGE SCALE GENOMIC DNA]</scope>
    <source>
        <strain evidence="1 2">12B1</strain>
    </source>
</reference>
<sequence>MLQGAPESVALPCLRTPPRVRHKPMVLLLMDGGNDAVGSLPAELLAIGVIVVAMDINRPGYPVQDVLSARASYG</sequence>
<keyword evidence="2" id="KW-1185">Reference proteome</keyword>
<protein>
    <submittedName>
        <fullName evidence="1">Uncharacterized protein</fullName>
    </submittedName>
</protein>